<keyword evidence="2" id="KW-1185">Reference proteome</keyword>
<gene>
    <name evidence="1" type="ORF">H1W00_09480</name>
</gene>
<evidence type="ECO:0000313" key="1">
    <source>
        <dbReference type="EMBL" id="MBA4608702.1"/>
    </source>
</evidence>
<reference evidence="1 2" key="1">
    <citation type="submission" date="2020-07" db="EMBL/GenBank/DDBJ databases">
        <title>Draft genome and description of Aeromicrobium phoceense strain Marseille-Q0843 isolated from healthy skin swab.</title>
        <authorList>
            <person name="Boxberger M."/>
            <person name="La Scola B."/>
        </authorList>
    </citation>
    <scope>NUCLEOTIDE SEQUENCE [LARGE SCALE GENOMIC DNA]</scope>
    <source>
        <strain evidence="1 2">Marseille-Q0843</strain>
    </source>
</reference>
<evidence type="ECO:0000313" key="2">
    <source>
        <dbReference type="Proteomes" id="UP000550354"/>
    </source>
</evidence>
<dbReference type="PANTHER" id="PTHR21621:SF0">
    <property type="entry name" value="BETA-CITRYLGLUTAMATE SYNTHASE B-RELATED"/>
    <property type="match status" value="1"/>
</dbReference>
<name>A0A838XFE2_9ACTN</name>
<dbReference type="SUPFAM" id="SSF56059">
    <property type="entry name" value="Glutathione synthetase ATP-binding domain-like"/>
    <property type="match status" value="1"/>
</dbReference>
<dbReference type="PANTHER" id="PTHR21621">
    <property type="entry name" value="RIBOSOMAL PROTEIN S6 MODIFICATION PROTEIN"/>
    <property type="match status" value="1"/>
</dbReference>
<proteinExistence type="predicted"/>
<dbReference type="Proteomes" id="UP000550354">
    <property type="component" value="Unassembled WGS sequence"/>
</dbReference>
<dbReference type="GO" id="GO:0018169">
    <property type="term" value="F:ribosomal S6-glutamic acid ligase activity"/>
    <property type="evidence" value="ECO:0007669"/>
    <property type="project" value="TreeGrafter"/>
</dbReference>
<evidence type="ECO:0008006" key="3">
    <source>
        <dbReference type="Google" id="ProtNLM"/>
    </source>
</evidence>
<sequence>MLILGDREDPHVCVVVDKLRRSSFCDFAVFDPAEARDADLRVMLSGTQGVAELTTDEGVVKSEHVRVVWRRRPRGADAEDIEDLVQRGFVKNETNHAVAGFLSLIENATWFNSPEAERVAGNKVSHTLAAARVGLTTADSLVTNQPEIAGLFLEEGSTVYKTLGGVVGAFSECPECVARQQPSGESRSFDFSTKLLSPSQDLSGLQVAPGILQRFVPKEYDVRVTVFGGRAVATEFHSQTDARSIVDFRVRGDVIPRAPHDLPDEIAARCVALLDHFGLRVATLDFAVTGSEYVFLDLNPDGQFLFMDDDDLERVAGPFARHLMAEAS</sequence>
<accession>A0A838XFE2</accession>
<dbReference type="RefSeq" id="WP_181755479.1">
    <property type="nucleotide sequence ID" value="NZ_JACEOG010000001.1"/>
</dbReference>
<dbReference type="GO" id="GO:0005737">
    <property type="term" value="C:cytoplasm"/>
    <property type="evidence" value="ECO:0007669"/>
    <property type="project" value="TreeGrafter"/>
</dbReference>
<dbReference type="Gene3D" id="3.30.470.20">
    <property type="entry name" value="ATP-grasp fold, B domain"/>
    <property type="match status" value="1"/>
</dbReference>
<dbReference type="EMBL" id="JACEOG010000001">
    <property type="protein sequence ID" value="MBA4608702.1"/>
    <property type="molecule type" value="Genomic_DNA"/>
</dbReference>
<protein>
    <recommendedName>
        <fullName evidence="3">ATP-grasp domain-containing protein</fullName>
    </recommendedName>
</protein>
<comment type="caution">
    <text evidence="1">The sequence shown here is derived from an EMBL/GenBank/DDBJ whole genome shotgun (WGS) entry which is preliminary data.</text>
</comment>
<organism evidence="1 2">
    <name type="scientific">Aeromicrobium phoceense</name>
    <dbReference type="NCBI Taxonomy" id="2754045"/>
    <lineage>
        <taxon>Bacteria</taxon>
        <taxon>Bacillati</taxon>
        <taxon>Actinomycetota</taxon>
        <taxon>Actinomycetes</taxon>
        <taxon>Propionibacteriales</taxon>
        <taxon>Nocardioidaceae</taxon>
        <taxon>Aeromicrobium</taxon>
    </lineage>
</organism>
<dbReference type="GO" id="GO:0009432">
    <property type="term" value="P:SOS response"/>
    <property type="evidence" value="ECO:0007669"/>
    <property type="project" value="TreeGrafter"/>
</dbReference>
<dbReference type="AlphaFoldDB" id="A0A838XFE2"/>